<evidence type="ECO:0000259" key="1">
    <source>
        <dbReference type="PROSITE" id="PS51201"/>
    </source>
</evidence>
<evidence type="ECO:0000313" key="4">
    <source>
        <dbReference type="Proteomes" id="UP000017170"/>
    </source>
</evidence>
<dbReference type="PANTHER" id="PTHR43833:SF7">
    <property type="entry name" value="KTR SYSTEM POTASSIUM UPTAKE PROTEIN C"/>
    <property type="match status" value="1"/>
</dbReference>
<evidence type="ECO:0000259" key="2">
    <source>
        <dbReference type="PROSITE" id="PS51202"/>
    </source>
</evidence>
<dbReference type="Pfam" id="PF02080">
    <property type="entry name" value="TrkA_C"/>
    <property type="match status" value="1"/>
</dbReference>
<dbReference type="SUPFAM" id="SSF116726">
    <property type="entry name" value="TrkA C-terminal domain-like"/>
    <property type="match status" value="1"/>
</dbReference>
<dbReference type="InterPro" id="IPR036721">
    <property type="entry name" value="RCK_C_sf"/>
</dbReference>
<dbReference type="PATRIC" id="fig|1188261.3.peg.2091"/>
<dbReference type="Proteomes" id="UP000017170">
    <property type="component" value="Unassembled WGS sequence"/>
</dbReference>
<feature type="domain" description="RCK C-terminal" evidence="2">
    <location>
        <begin position="135"/>
        <end position="219"/>
    </location>
</feature>
<gene>
    <name evidence="3" type="ORF">A33I_13275</name>
</gene>
<comment type="caution">
    <text evidence="3">The sequence shown here is derived from an EMBL/GenBank/DDBJ whole genome shotgun (WGS) entry which is preliminary data.</text>
</comment>
<dbReference type="SUPFAM" id="SSF51735">
    <property type="entry name" value="NAD(P)-binding Rossmann-fold domains"/>
    <property type="match status" value="1"/>
</dbReference>
<proteinExistence type="predicted"/>
<dbReference type="GO" id="GO:0008324">
    <property type="term" value="F:monoatomic cation transmembrane transporter activity"/>
    <property type="evidence" value="ECO:0007669"/>
    <property type="project" value="InterPro"/>
</dbReference>
<accession>U6SNC9</accession>
<dbReference type="RefSeq" id="WP_022628316.1">
    <property type="nucleotide sequence ID" value="NZ_ATAE01000029.1"/>
</dbReference>
<dbReference type="Gene3D" id="3.30.70.1450">
    <property type="entry name" value="Regulator of K+ conductance, C-terminal domain"/>
    <property type="match status" value="1"/>
</dbReference>
<name>U6SNC9_9BACI</name>
<dbReference type="PANTHER" id="PTHR43833">
    <property type="entry name" value="POTASSIUM CHANNEL PROTEIN 2-RELATED-RELATED"/>
    <property type="match status" value="1"/>
</dbReference>
<dbReference type="GO" id="GO:0006813">
    <property type="term" value="P:potassium ion transport"/>
    <property type="evidence" value="ECO:0007669"/>
    <property type="project" value="InterPro"/>
</dbReference>
<sequence length="221" mass="24596">MKRQFAVIGLGRFGGSVCCALIEQGVEVLAIDQCEAKVNQYRDVVTHAVVADSTDEQALRHLGIRNFEHVIVAIGDNIQASILTTLILDELGVEHITVKAQNDYHEKVLVKIGAERIVHPERDMGARIAHHLMSKNVLDYLEVSDKYSIIEMFAGSKMHAKTLVELNVRAAFGCNVMAIKRGAEMIVSPKADQLIEQDDLLIVLGADEDIKRFEQMFDDTK</sequence>
<dbReference type="InterPro" id="IPR050721">
    <property type="entry name" value="Trk_Ktr_HKT_K-transport"/>
</dbReference>
<dbReference type="Gene3D" id="3.40.50.720">
    <property type="entry name" value="NAD(P)-binding Rossmann-like Domain"/>
    <property type="match status" value="1"/>
</dbReference>
<dbReference type="InterPro" id="IPR003148">
    <property type="entry name" value="RCK_N"/>
</dbReference>
<protein>
    <submittedName>
        <fullName evidence="3">Potassium transporter Trk</fullName>
    </submittedName>
</protein>
<organism evidence="3 4">
    <name type="scientific">Alkalihalophilus marmarensis DSM 21297</name>
    <dbReference type="NCBI Taxonomy" id="1188261"/>
    <lineage>
        <taxon>Bacteria</taxon>
        <taxon>Bacillati</taxon>
        <taxon>Bacillota</taxon>
        <taxon>Bacilli</taxon>
        <taxon>Bacillales</taxon>
        <taxon>Bacillaceae</taxon>
        <taxon>Alkalihalophilus</taxon>
    </lineage>
</organism>
<feature type="domain" description="RCK N-terminal" evidence="1">
    <location>
        <begin position="2"/>
        <end position="118"/>
    </location>
</feature>
<dbReference type="EMBL" id="ATAE01000029">
    <property type="protein sequence ID" value="ERN53118.1"/>
    <property type="molecule type" value="Genomic_DNA"/>
</dbReference>
<dbReference type="AlphaFoldDB" id="U6SNC9"/>
<dbReference type="PROSITE" id="PS51201">
    <property type="entry name" value="RCK_N"/>
    <property type="match status" value="1"/>
</dbReference>
<dbReference type="InterPro" id="IPR006037">
    <property type="entry name" value="RCK_C"/>
</dbReference>
<keyword evidence="4" id="KW-1185">Reference proteome</keyword>
<dbReference type="PROSITE" id="PS51202">
    <property type="entry name" value="RCK_C"/>
    <property type="match status" value="1"/>
</dbReference>
<evidence type="ECO:0000313" key="3">
    <source>
        <dbReference type="EMBL" id="ERN53118.1"/>
    </source>
</evidence>
<reference evidence="3 4" key="1">
    <citation type="journal article" date="2013" name="Genome Announc.">
        <title>Genome Sequence of the Extreme Obligate Alkaliphile Bacillus marmarensis Strain DSM 21297.</title>
        <authorList>
            <person name="Wernick D.G."/>
            <person name="Choi K.Y."/>
            <person name="Tat C.A."/>
            <person name="Lafontaine Rivera J.G."/>
            <person name="Liao J.C."/>
        </authorList>
    </citation>
    <scope>NUCLEOTIDE SEQUENCE [LARGE SCALE GENOMIC DNA]</scope>
    <source>
        <strain evidence="3 4">DSM 21297</strain>
    </source>
</reference>
<dbReference type="InterPro" id="IPR036291">
    <property type="entry name" value="NAD(P)-bd_dom_sf"/>
</dbReference>
<dbReference type="Pfam" id="PF02254">
    <property type="entry name" value="TrkA_N"/>
    <property type="match status" value="1"/>
</dbReference>